<feature type="binding site" evidence="6">
    <location>
        <begin position="24"/>
        <end position="29"/>
    </location>
    <ligand>
        <name>ATP</name>
        <dbReference type="ChEBI" id="CHEBI:30616"/>
    </ligand>
</feature>
<evidence type="ECO:0000256" key="6">
    <source>
        <dbReference type="HAMAP-Rule" id="MF_01161"/>
    </source>
</evidence>
<evidence type="ECO:0000259" key="7">
    <source>
        <dbReference type="Pfam" id="PF01171"/>
    </source>
</evidence>
<organism evidence="8 9">
    <name type="scientific">Nitratireductor thuwali</name>
    <dbReference type="NCBI Taxonomy" id="2267699"/>
    <lineage>
        <taxon>Bacteria</taxon>
        <taxon>Pseudomonadati</taxon>
        <taxon>Pseudomonadota</taxon>
        <taxon>Alphaproteobacteria</taxon>
        <taxon>Hyphomicrobiales</taxon>
        <taxon>Phyllobacteriaceae</taxon>
        <taxon>Nitratireductor</taxon>
    </lineage>
</organism>
<dbReference type="SUPFAM" id="SSF52402">
    <property type="entry name" value="Adenine nucleotide alpha hydrolases-like"/>
    <property type="match status" value="1"/>
</dbReference>
<keyword evidence="2 6" id="KW-0819">tRNA processing</keyword>
<comment type="function">
    <text evidence="6">Ligates lysine onto the cytidine present at position 34 of the AUA codon-specific tRNA(Ile) that contains the anticodon CAU, in an ATP-dependent manner. Cytidine is converted to lysidine, thus changing the amino acid specificity of the tRNA from methionine to isoleucine.</text>
</comment>
<reference evidence="8 9" key="1">
    <citation type="submission" date="2018-07" db="EMBL/GenBank/DDBJ databases">
        <title>Genome sequence of Nitratireductor thuwali#1536.</title>
        <authorList>
            <person name="Michoud G."/>
            <person name="Merlino G."/>
            <person name="Sefrji F.O."/>
            <person name="Daffonchio D."/>
        </authorList>
    </citation>
    <scope>NUCLEOTIDE SEQUENCE [LARGE SCALE GENOMIC DNA]</scope>
    <source>
        <strain evidence="9">Nit1536</strain>
    </source>
</reference>
<dbReference type="InterPro" id="IPR012795">
    <property type="entry name" value="tRNA_Ile_lys_synt_N"/>
</dbReference>
<dbReference type="Gene3D" id="3.40.50.620">
    <property type="entry name" value="HUPs"/>
    <property type="match status" value="1"/>
</dbReference>
<protein>
    <recommendedName>
        <fullName evidence="6">tRNA(Ile)-lysidine synthase</fullName>
        <ecNumber evidence="6">6.3.4.19</ecNumber>
    </recommendedName>
    <alternativeName>
        <fullName evidence="6">tRNA(Ile)-2-lysyl-cytidine synthase</fullName>
    </alternativeName>
    <alternativeName>
        <fullName evidence="6">tRNA(Ile)-lysidine synthetase</fullName>
    </alternativeName>
</protein>
<dbReference type="InterPro" id="IPR011063">
    <property type="entry name" value="TilS/TtcA_N"/>
</dbReference>
<dbReference type="EMBL" id="CP030941">
    <property type="protein sequence ID" value="UUP17246.1"/>
    <property type="molecule type" value="Genomic_DNA"/>
</dbReference>
<keyword evidence="3 6" id="KW-0547">Nucleotide-binding</keyword>
<comment type="domain">
    <text evidence="6">The N-terminal region contains the highly conserved SGGXDS motif, predicted to be a P-loop motif involved in ATP binding.</text>
</comment>
<comment type="similarity">
    <text evidence="6">Belongs to the tRNA(Ile)-lysidine synthase family.</text>
</comment>
<keyword evidence="6" id="KW-0963">Cytoplasm</keyword>
<dbReference type="GO" id="GO:0032267">
    <property type="term" value="F:tRNA(Ile)-lysidine synthase activity"/>
    <property type="evidence" value="ECO:0007669"/>
    <property type="project" value="UniProtKB-EC"/>
</dbReference>
<dbReference type="HAMAP" id="MF_01161">
    <property type="entry name" value="tRNA_Ile_lys_synt"/>
    <property type="match status" value="1"/>
</dbReference>
<dbReference type="PANTHER" id="PTHR43033">
    <property type="entry name" value="TRNA(ILE)-LYSIDINE SYNTHASE-RELATED"/>
    <property type="match status" value="1"/>
</dbReference>
<comment type="catalytic activity">
    <reaction evidence="5 6">
        <text>cytidine(34) in tRNA(Ile2) + L-lysine + ATP = lysidine(34) in tRNA(Ile2) + AMP + diphosphate + H(+)</text>
        <dbReference type="Rhea" id="RHEA:43744"/>
        <dbReference type="Rhea" id="RHEA-COMP:10625"/>
        <dbReference type="Rhea" id="RHEA-COMP:10670"/>
        <dbReference type="ChEBI" id="CHEBI:15378"/>
        <dbReference type="ChEBI" id="CHEBI:30616"/>
        <dbReference type="ChEBI" id="CHEBI:32551"/>
        <dbReference type="ChEBI" id="CHEBI:33019"/>
        <dbReference type="ChEBI" id="CHEBI:82748"/>
        <dbReference type="ChEBI" id="CHEBI:83665"/>
        <dbReference type="ChEBI" id="CHEBI:456215"/>
        <dbReference type="EC" id="6.3.4.19"/>
    </reaction>
</comment>
<dbReference type="CDD" id="cd01992">
    <property type="entry name" value="TilS_N"/>
    <property type="match status" value="1"/>
</dbReference>
<keyword evidence="4 6" id="KW-0067">ATP-binding</keyword>
<evidence type="ECO:0000256" key="5">
    <source>
        <dbReference type="ARBA" id="ARBA00048539"/>
    </source>
</evidence>
<feature type="domain" description="tRNA(Ile)-lysidine/2-thiocytidine synthase N-terminal" evidence="7">
    <location>
        <begin position="19"/>
        <end position="199"/>
    </location>
</feature>
<keyword evidence="9" id="KW-1185">Reference proteome</keyword>
<evidence type="ECO:0000256" key="2">
    <source>
        <dbReference type="ARBA" id="ARBA00022694"/>
    </source>
</evidence>
<dbReference type="InterPro" id="IPR012094">
    <property type="entry name" value="tRNA_Ile_lys_synt"/>
</dbReference>
<dbReference type="Proteomes" id="UP001342418">
    <property type="component" value="Chromosome"/>
</dbReference>
<dbReference type="PANTHER" id="PTHR43033:SF1">
    <property type="entry name" value="TRNA(ILE)-LYSIDINE SYNTHASE-RELATED"/>
    <property type="match status" value="1"/>
</dbReference>
<evidence type="ECO:0000256" key="4">
    <source>
        <dbReference type="ARBA" id="ARBA00022840"/>
    </source>
</evidence>
<accession>A0ABY5MN07</accession>
<evidence type="ECO:0000313" key="9">
    <source>
        <dbReference type="Proteomes" id="UP001342418"/>
    </source>
</evidence>
<comment type="subcellular location">
    <subcellularLocation>
        <location evidence="6">Cytoplasm</location>
    </subcellularLocation>
</comment>
<proteinExistence type="inferred from homology"/>
<name>A0ABY5MN07_9HYPH</name>
<dbReference type="Pfam" id="PF01171">
    <property type="entry name" value="ATP_bind_3"/>
    <property type="match status" value="1"/>
</dbReference>
<evidence type="ECO:0000313" key="8">
    <source>
        <dbReference type="EMBL" id="UUP17246.1"/>
    </source>
</evidence>
<keyword evidence="1 6" id="KW-0436">Ligase</keyword>
<sequence length="445" mass="47666">MAELRSVFSHIDFSGRNRIVVAVSGGGDSLALLFLLKQFLDDRGGLPRPTAVTVDHGLRPEAAAEAQAVAGLCRRLGVLHRTMRWQGTKPSTGLAAAAREARQALLAEAASDLGTDIVLTGHTADDQAETLAMRLARGGGLGEAGIAPATLRENVTWFVRPLLRVRRQVLRDFLRGLGVSWFDDPSNVDPLSERVRVRQSLADLEIIRLTEKASAAAREREMLGERAARLMSEHGRLPAPGLIEIDAQALHAADADVAGYTLRILLAVAGGTAHLPPADRTASLLASLREEGTRSSLSRAVAARVGGSLYFHRERRGLPNLALGSPDRPASQCRLWDGRYRICWREPVEGLCIGPDGGAGPGLGAEEARRAPRWLALAARAAQPAVWRGDRYLGPAGEWGIELEPVAGPWAHLVPCFDLAPARAVLHLLEGANIPCPPWAGHKAA</sequence>
<evidence type="ECO:0000256" key="3">
    <source>
        <dbReference type="ARBA" id="ARBA00022741"/>
    </source>
</evidence>
<dbReference type="InterPro" id="IPR014729">
    <property type="entry name" value="Rossmann-like_a/b/a_fold"/>
</dbReference>
<dbReference type="NCBIfam" id="TIGR02432">
    <property type="entry name" value="lysidine_TilS_N"/>
    <property type="match status" value="1"/>
</dbReference>
<dbReference type="EC" id="6.3.4.19" evidence="6"/>
<evidence type="ECO:0000256" key="1">
    <source>
        <dbReference type="ARBA" id="ARBA00022598"/>
    </source>
</evidence>
<gene>
    <name evidence="6 8" type="primary">tilS</name>
    <name evidence="8" type="ORF">NTH_01708</name>
</gene>